<dbReference type="Proteomes" id="UP000630149">
    <property type="component" value="Unassembled WGS sequence"/>
</dbReference>
<proteinExistence type="predicted"/>
<reference evidence="2" key="2">
    <citation type="submission" date="2020-09" db="EMBL/GenBank/DDBJ databases">
        <authorList>
            <person name="Sun Q."/>
            <person name="Ohkuma M."/>
        </authorList>
    </citation>
    <scope>NUCLEOTIDE SEQUENCE</scope>
    <source>
        <strain evidence="2">JCM 13919</strain>
    </source>
</reference>
<dbReference type="InterPro" id="IPR025048">
    <property type="entry name" value="DUF3987"/>
</dbReference>
<dbReference type="Pfam" id="PF13148">
    <property type="entry name" value="DUF3987"/>
    <property type="match status" value="1"/>
</dbReference>
<keyword evidence="3" id="KW-1185">Reference proteome</keyword>
<reference evidence="2" key="1">
    <citation type="journal article" date="2014" name="Int. J. Syst. Evol. Microbiol.">
        <title>Complete genome sequence of Corynebacterium casei LMG S-19264T (=DSM 44701T), isolated from a smear-ripened cheese.</title>
        <authorList>
            <consortium name="US DOE Joint Genome Institute (JGI-PGF)"/>
            <person name="Walter F."/>
            <person name="Albersmeier A."/>
            <person name="Kalinowski J."/>
            <person name="Ruckert C."/>
        </authorList>
    </citation>
    <scope>NUCLEOTIDE SEQUENCE</scope>
    <source>
        <strain evidence="2">JCM 13919</strain>
    </source>
</reference>
<evidence type="ECO:0000313" key="2">
    <source>
        <dbReference type="EMBL" id="GGI92324.1"/>
    </source>
</evidence>
<name>A0A917K0M8_9GAMM</name>
<dbReference type="RefSeq" id="WP_131777384.1">
    <property type="nucleotide sequence ID" value="NZ_BMOB01000013.1"/>
</dbReference>
<keyword evidence="1" id="KW-0175">Coiled coil</keyword>
<organism evidence="2 3">
    <name type="scientific">Legionella impletisoli</name>
    <dbReference type="NCBI Taxonomy" id="343510"/>
    <lineage>
        <taxon>Bacteria</taxon>
        <taxon>Pseudomonadati</taxon>
        <taxon>Pseudomonadota</taxon>
        <taxon>Gammaproteobacteria</taxon>
        <taxon>Legionellales</taxon>
        <taxon>Legionellaceae</taxon>
        <taxon>Legionella</taxon>
    </lineage>
</organism>
<feature type="coiled-coil region" evidence="1">
    <location>
        <begin position="447"/>
        <end position="474"/>
    </location>
</feature>
<gene>
    <name evidence="2" type="ORF">GCM10007966_21200</name>
</gene>
<accession>A0A917K0M8</accession>
<evidence type="ECO:0000313" key="3">
    <source>
        <dbReference type="Proteomes" id="UP000630149"/>
    </source>
</evidence>
<protein>
    <recommendedName>
        <fullName evidence="4">DUF3987 domain-containing protein</fullName>
    </recommendedName>
</protein>
<dbReference type="EMBL" id="BMOB01000013">
    <property type="protein sequence ID" value="GGI92324.1"/>
    <property type="molecule type" value="Genomic_DNA"/>
</dbReference>
<dbReference type="AlphaFoldDB" id="A0A917K0M8"/>
<evidence type="ECO:0008006" key="4">
    <source>
        <dbReference type="Google" id="ProtNLM"/>
    </source>
</evidence>
<evidence type="ECO:0000256" key="1">
    <source>
        <dbReference type="SAM" id="Coils"/>
    </source>
</evidence>
<comment type="caution">
    <text evidence="2">The sequence shown here is derived from an EMBL/GenBank/DDBJ whole genome shotgun (WGS) entry which is preliminary data.</text>
</comment>
<sequence length="819" mass="92734">MKDFISILENTVVASTQTGIATTDRFENIKGKVLYNLLKQLPYGNKDGSHFLRTSLITNDGRCMPRNDANTYNMANLIVIDCDKRIDEEGYEIEGAPDPLAVHQTLKIMGIGHILYGSYSHYAGQKGNRYRIILATDKPYGRNQLPATVEKMIISLNQNLKGHLLAYAKENNVFAQGWYYPRKPFGSNVELLYFEYLDGLPIKGANFQNIPPTNHTDPKKKHGLSDQNSPIQAFNEQHQLTTLLSQYGYKRKLVTSTQEKWLSPESSSGIAGITVRDDKFFSHHNDPFNDGYWHDAFDLVRVREGLSLKDAIAKAAQESIAIDDSAIYEHNKKPVNRQIKNNPPRQLPESRPSVMPFQAEMLPEAIRDYVYDVADRQQSLPDFVAVAAIVGLSGLLGRKASICPKQLDDWTVTPNQWGAIIGRPSAMKSPSMKEAIKPLRQFDVDSTQEFEENLQNYEEECQLIELEKQTAKIKAKNALKKDDRESAKEALKISESSFMPTRKRRVVNDATVEKLGELLKENSNGLILVRDELSGWLAKLNKEEHQTDRAFYLECFDGNGYYSYDRIGRGTIVIPNCTLSIIGGIQPSKIATLVRDAIRGTADDGLIQRFQLAIWPDNVGCWEWIDRAPNQQAKEKYNAVFEMLHKLNFNTVDDEPRLFRFTNEAQNLFITWMKEIQEAARDSDIHPALESHMLKMPQTIAGLALLFEVIDGGREAVGATSTARALDWADYLLSHAKRLYSLAMNHSLNGAKLILERKSKLDNPFSARAIHRKGWSGLNRIEDVYDALNWLIDYGYIVAETVASVDTNGRPKVVYHWID</sequence>
<dbReference type="OrthoDB" id="784829at2"/>